<keyword evidence="3" id="KW-1185">Reference proteome</keyword>
<name>A0A369Q3G5_9SPHN</name>
<accession>A0A369Q3G5</accession>
<dbReference type="SMART" id="SM01008">
    <property type="entry name" value="Ald_Xan_dh_C"/>
    <property type="match status" value="1"/>
</dbReference>
<feature type="domain" description="Aldehyde oxidase/xanthine dehydrogenase a/b hammerhead" evidence="1">
    <location>
        <begin position="243"/>
        <end position="321"/>
    </location>
</feature>
<dbReference type="Gene3D" id="3.90.1170.50">
    <property type="entry name" value="Aldehyde oxidase/xanthine dehydrogenase, a/b hammerhead"/>
    <property type="match status" value="1"/>
</dbReference>
<dbReference type="GO" id="GO:0047121">
    <property type="term" value="F:isoquinoline 1-oxidoreductase activity"/>
    <property type="evidence" value="ECO:0007669"/>
    <property type="project" value="UniProtKB-EC"/>
</dbReference>
<dbReference type="Gene3D" id="3.30.365.10">
    <property type="entry name" value="Aldehyde oxidase/xanthine dehydrogenase, molybdopterin binding domain"/>
    <property type="match status" value="4"/>
</dbReference>
<dbReference type="InterPro" id="IPR008274">
    <property type="entry name" value="AldOxase/xan_DH_MoCoBD1"/>
</dbReference>
<comment type="caution">
    <text evidence="2">The sequence shown here is derived from an EMBL/GenBank/DDBJ whole genome shotgun (WGS) entry which is preliminary data.</text>
</comment>
<dbReference type="PANTHER" id="PTHR47495">
    <property type="entry name" value="ALDEHYDE DEHYDROGENASE"/>
    <property type="match status" value="1"/>
</dbReference>
<gene>
    <name evidence="2" type="ORF">HME9302_00229</name>
</gene>
<evidence type="ECO:0000259" key="1">
    <source>
        <dbReference type="SMART" id="SM01008"/>
    </source>
</evidence>
<dbReference type="EC" id="1.3.99.16" evidence="2"/>
<dbReference type="InterPro" id="IPR000674">
    <property type="entry name" value="Ald_Oxase/Xan_DH_a/b"/>
</dbReference>
<dbReference type="SUPFAM" id="SSF56003">
    <property type="entry name" value="Molybdenum cofactor-binding domain"/>
    <property type="match status" value="2"/>
</dbReference>
<dbReference type="PIRSF" id="PIRSF036389">
    <property type="entry name" value="IOR_B"/>
    <property type="match status" value="1"/>
</dbReference>
<dbReference type="InterPro" id="IPR012368">
    <property type="entry name" value="OxRdtase_Mopterin-bd_su_IorB"/>
</dbReference>
<evidence type="ECO:0000313" key="2">
    <source>
        <dbReference type="EMBL" id="RDC59052.1"/>
    </source>
</evidence>
<dbReference type="AlphaFoldDB" id="A0A369Q3G5"/>
<reference evidence="2 3" key="1">
    <citation type="submission" date="2018-04" db="EMBL/GenBank/DDBJ databases">
        <title>Altererythrobacter sp. HME9302 genome sequencing and assembly.</title>
        <authorList>
            <person name="Kang H."/>
            <person name="Kim H."/>
            <person name="Joh K."/>
        </authorList>
    </citation>
    <scope>NUCLEOTIDE SEQUENCE [LARGE SCALE GENOMIC DNA]</scope>
    <source>
        <strain evidence="2 3">HME9302</strain>
    </source>
</reference>
<dbReference type="InterPro" id="IPR036856">
    <property type="entry name" value="Ald_Oxase/Xan_DH_a/b_sf"/>
</dbReference>
<organism evidence="2 3">
    <name type="scientific">Alteripontixanthobacter maritimus</name>
    <dbReference type="NCBI Taxonomy" id="2161824"/>
    <lineage>
        <taxon>Bacteria</taxon>
        <taxon>Pseudomonadati</taxon>
        <taxon>Pseudomonadota</taxon>
        <taxon>Alphaproteobacteria</taxon>
        <taxon>Sphingomonadales</taxon>
        <taxon>Erythrobacteraceae</taxon>
        <taxon>Alteripontixanthobacter</taxon>
    </lineage>
</organism>
<sequence>MGVTRRGVLVGAALGGGLLAAWGLAPRNFSTPLTPGRGEQAFGAWLTIGDDGVVTVAVPQLEMGQGVTTILPQIIATELGADWRQIAVEPAPVSGAYANIPMAAKWAPLWLPGSASMLRDMTQDSWLASRYAQETRFTATAGGSTLEAYELPCREAAAAARMMLTEEAAARWNVDPLACTVADGFVRHDRQQASFAELADDAAQRDLPDPLVLRAEPAGETVLPGIGEDTLTFPRLDLPSKVDGSMLFAGDVRLPDMTYAAIRHAPAGTASLGRFRTAAVKDMAGLIKIVEGKDWLAAIAETSWLAERALAHLAPVFRAEDRADSLVIEAALDEGVRRGKSAVVARSGDAEASFYDPDFALRYDIAPALHATLETTTATARLKDGRLELWVAAQAPERAREAAAKAVGVRLSDTVLYPMPAGGSFDRRLEHGHAIEAALLAREMEGRPVQLTWSRWQEHLAGYPRTPAAAVVTAKLTSDGTLRTMKTRIAAPPAMLEFGHRLFGNLTPAAARRESVGKPDPLALEGALPPYNLPAAAVEHAPVDIGLPVAPMRGQGHGITAFITESFIDEVATRAGREPLSYRIAMLGGDPRMVECLQRAARIAQWGGGGDRSGQGLACHRMGDTESGGRIACIATARPDSGGEDGGASGGVRVTSLHAAVDIGRIVNLDIARQQIEGGLIYGLGLAVGSATGYRQGLPTARSLADLDLPTLASSPDITVEFVASDEAPFDPGELGAVIAAPAIANALFSATGLRLRRLPLLSEGL</sequence>
<dbReference type="Proteomes" id="UP000253727">
    <property type="component" value="Unassembled WGS sequence"/>
</dbReference>
<protein>
    <submittedName>
        <fullName evidence="2">Isoquinoline 1-oxidoreductase</fullName>
        <ecNumber evidence="2">1.3.99.16</ecNumber>
    </submittedName>
</protein>
<dbReference type="OrthoDB" id="9767994at2"/>
<proteinExistence type="predicted"/>
<dbReference type="Pfam" id="PF02738">
    <property type="entry name" value="MoCoBD_1"/>
    <property type="match status" value="1"/>
</dbReference>
<dbReference type="RefSeq" id="WP_115365473.1">
    <property type="nucleotide sequence ID" value="NZ_QBKA01000002.1"/>
</dbReference>
<dbReference type="EMBL" id="QBKA01000002">
    <property type="protein sequence ID" value="RDC59052.1"/>
    <property type="molecule type" value="Genomic_DNA"/>
</dbReference>
<dbReference type="SUPFAM" id="SSF54665">
    <property type="entry name" value="CO dehydrogenase molybdoprotein N-domain-like"/>
    <property type="match status" value="1"/>
</dbReference>
<dbReference type="Pfam" id="PF20256">
    <property type="entry name" value="MoCoBD_2"/>
    <property type="match status" value="2"/>
</dbReference>
<keyword evidence="2" id="KW-0560">Oxidoreductase</keyword>
<dbReference type="InterPro" id="IPR046867">
    <property type="entry name" value="AldOxase/xan_DH_MoCoBD2"/>
</dbReference>
<evidence type="ECO:0000313" key="3">
    <source>
        <dbReference type="Proteomes" id="UP000253727"/>
    </source>
</evidence>
<dbReference type="PANTHER" id="PTHR47495:SF1">
    <property type="entry name" value="BLL3820 PROTEIN"/>
    <property type="match status" value="1"/>
</dbReference>
<dbReference type="InterPro" id="IPR052516">
    <property type="entry name" value="N-heterocyclic_Hydroxylase"/>
</dbReference>
<dbReference type="InterPro" id="IPR037165">
    <property type="entry name" value="AldOxase/xan_DH_Mopterin-bd_sf"/>
</dbReference>